<keyword evidence="9" id="KW-1185">Reference proteome</keyword>
<evidence type="ECO:0000256" key="2">
    <source>
        <dbReference type="ARBA" id="ARBA00010671"/>
    </source>
</evidence>
<evidence type="ECO:0000256" key="4">
    <source>
        <dbReference type="ARBA" id="ARBA00022898"/>
    </source>
</evidence>
<comment type="caution">
    <text evidence="8">The sequence shown here is derived from an EMBL/GenBank/DDBJ whole genome shotgun (WGS) entry which is preliminary data.</text>
</comment>
<keyword evidence="3" id="KW-0210">Decarboxylase</keyword>
<dbReference type="Gene3D" id="3.40.640.10">
    <property type="entry name" value="Type I PLP-dependent aspartate aminotransferase-like (Major domain)"/>
    <property type="match status" value="1"/>
</dbReference>
<dbReference type="InterPro" id="IPR015421">
    <property type="entry name" value="PyrdxlP-dep_Trfase_major"/>
</dbReference>
<dbReference type="InterPro" id="IPR000310">
    <property type="entry name" value="Orn/Lys/Arg_deCO2ase_major_dom"/>
</dbReference>
<evidence type="ECO:0000259" key="6">
    <source>
        <dbReference type="Pfam" id="PF01276"/>
    </source>
</evidence>
<dbReference type="RefSeq" id="WP_367780814.1">
    <property type="nucleotide sequence ID" value="NZ_JBFMIA010000033.1"/>
</dbReference>
<dbReference type="InterPro" id="IPR052357">
    <property type="entry name" value="Orn_Lys_Arg_decarboxylase-I"/>
</dbReference>
<dbReference type="Pfam" id="PF01276">
    <property type="entry name" value="OKR_DC_1"/>
    <property type="match status" value="1"/>
</dbReference>
<dbReference type="PANTHER" id="PTHR43277">
    <property type="entry name" value="ARGININE DECARBOXYLASE"/>
    <property type="match status" value="1"/>
</dbReference>
<evidence type="ECO:0000313" key="8">
    <source>
        <dbReference type="EMBL" id="MEW9503326.1"/>
    </source>
</evidence>
<dbReference type="EMBL" id="JBFMIA010000033">
    <property type="protein sequence ID" value="MEW9503326.1"/>
    <property type="molecule type" value="Genomic_DNA"/>
</dbReference>
<dbReference type="Gene3D" id="3.90.105.10">
    <property type="entry name" value="Molybdopterin biosynthesis moea protein, domain 2"/>
    <property type="match status" value="1"/>
</dbReference>
<evidence type="ECO:0000256" key="1">
    <source>
        <dbReference type="ARBA" id="ARBA00001933"/>
    </source>
</evidence>
<dbReference type="Proteomes" id="UP001556040">
    <property type="component" value="Unassembled WGS sequence"/>
</dbReference>
<keyword evidence="8" id="KW-0032">Aminotransferase</keyword>
<keyword evidence="5" id="KW-0456">Lyase</keyword>
<dbReference type="PANTHER" id="PTHR43277:SF3">
    <property type="entry name" value="DECARBOXYLASE, PUTATIVE-RELATED"/>
    <property type="match status" value="1"/>
</dbReference>
<organism evidence="8 9">
    <name type="scientific">Jeotgalibacillus marinus</name>
    <dbReference type="NCBI Taxonomy" id="86667"/>
    <lineage>
        <taxon>Bacteria</taxon>
        <taxon>Bacillati</taxon>
        <taxon>Bacillota</taxon>
        <taxon>Bacilli</taxon>
        <taxon>Bacillales</taxon>
        <taxon>Caryophanaceae</taxon>
        <taxon>Jeotgalibacillus</taxon>
    </lineage>
</organism>
<keyword evidence="8" id="KW-0808">Transferase</keyword>
<evidence type="ECO:0000256" key="5">
    <source>
        <dbReference type="ARBA" id="ARBA00023239"/>
    </source>
</evidence>
<dbReference type="InterPro" id="IPR008286">
    <property type="entry name" value="Prn/Lys/Arg_de-COase_C"/>
</dbReference>
<comment type="cofactor">
    <cofactor evidence="1">
        <name>pyridoxal 5'-phosphate</name>
        <dbReference type="ChEBI" id="CHEBI:597326"/>
    </cofactor>
</comment>
<dbReference type="InterPro" id="IPR015424">
    <property type="entry name" value="PyrdxlP-dep_Trfase"/>
</dbReference>
<dbReference type="GO" id="GO:0008483">
    <property type="term" value="F:transaminase activity"/>
    <property type="evidence" value="ECO:0007669"/>
    <property type="project" value="UniProtKB-KW"/>
</dbReference>
<keyword evidence="4" id="KW-0663">Pyridoxal phosphate</keyword>
<gene>
    <name evidence="8" type="ORF">AB1471_16265</name>
</gene>
<protein>
    <submittedName>
        <fullName evidence="8">Aminotransferase class I/II-fold pyridoxal phosphate-dependent enzyme</fullName>
    </submittedName>
</protein>
<proteinExistence type="inferred from homology"/>
<dbReference type="Pfam" id="PF03711">
    <property type="entry name" value="OKR_DC_1_C"/>
    <property type="match status" value="1"/>
</dbReference>
<dbReference type="SUPFAM" id="SSF55904">
    <property type="entry name" value="Ornithine decarboxylase C-terminal domain"/>
    <property type="match status" value="1"/>
</dbReference>
<evidence type="ECO:0000259" key="7">
    <source>
        <dbReference type="Pfam" id="PF03711"/>
    </source>
</evidence>
<evidence type="ECO:0000313" key="9">
    <source>
        <dbReference type="Proteomes" id="UP001556040"/>
    </source>
</evidence>
<reference evidence="8 9" key="1">
    <citation type="journal article" date="1979" name="Int. J. Syst. Evol. Microbiol.">
        <title>Bacillus globisporus subsp. marinus subsp. nov.</title>
        <authorList>
            <person name="Liu H."/>
        </authorList>
    </citation>
    <scope>NUCLEOTIDE SEQUENCE [LARGE SCALE GENOMIC DNA]</scope>
    <source>
        <strain evidence="8 9">DSM 1297</strain>
    </source>
</reference>
<dbReference type="SUPFAM" id="SSF53383">
    <property type="entry name" value="PLP-dependent transferases"/>
    <property type="match status" value="1"/>
</dbReference>
<feature type="domain" description="Orn/Lys/Arg decarboxylases family 1 pyridoxal-P attachment site" evidence="6">
    <location>
        <begin position="7"/>
        <end position="298"/>
    </location>
</feature>
<name>A0ABV3Q7I9_9BACL</name>
<comment type="similarity">
    <text evidence="2">Belongs to the Orn/Lys/Arg decarboxylase class-I family.</text>
</comment>
<feature type="domain" description="Orn/Lys/Arg decarboxylase C-terminal" evidence="7">
    <location>
        <begin position="400"/>
        <end position="442"/>
    </location>
</feature>
<sequence>MDQSRMPLVEALNKFKKQDPVSYHVPGHKNGLLDQSGFFGEMGSLDVTELIGLDDLHAPAGVIKDAMNLLRKHYQSQKSYFLINGSTVGNLTMILATCDPGNTVLVASNSHKSIINACSFSNVRPIFLEPFINKGSQTPQGISVAVLKEAIQRYPEAKAIILTYPSYYGHACDIQTLIEKAQQSGLLVLIDEAHGAHLTLGPPFAESTLTMGADIVVHSAHKTLPALTMGSYLHIGTERVNKRKVERVLGMLQSSSPSYPIMASLDAARSYLATMTKQDIQYFLNYRKQLIRELSQSQEVIVIEADDPLKLILKINNFSGYELQRRLEQRRIYVELADPLQVLLILPLLKEGVLTSVDRIVQVVREIASEERTTEQEPIISPQLAVQDSIKELAMPLQEVDNAPSEWIDIKETTGKIAAASVIPYPPGIPFVISGERITGEKVFQLSKWIEKGLHFQGDQLIHEGKIKVVRTMEESNE</sequence>
<evidence type="ECO:0000256" key="3">
    <source>
        <dbReference type="ARBA" id="ARBA00022793"/>
    </source>
</evidence>
<accession>A0ABV3Q7I9</accession>
<dbReference type="InterPro" id="IPR036633">
    <property type="entry name" value="Prn/Lys/Arg_de-COase_C_sf"/>
</dbReference>